<dbReference type="FunFam" id="3.90.420.10:FF:000003">
    <property type="entry name" value="Nitrate reductase"/>
    <property type="match status" value="1"/>
</dbReference>
<dbReference type="GO" id="GO:0020037">
    <property type="term" value="F:heme binding"/>
    <property type="evidence" value="ECO:0007669"/>
    <property type="project" value="TreeGrafter"/>
</dbReference>
<feature type="region of interest" description="Disordered" evidence="16">
    <location>
        <begin position="97"/>
        <end position="176"/>
    </location>
</feature>
<comment type="subunit">
    <text evidence="6">Homodimer.</text>
</comment>
<dbReference type="Pfam" id="PF00970">
    <property type="entry name" value="FAD_binding_6"/>
    <property type="match status" value="1"/>
</dbReference>
<evidence type="ECO:0000256" key="13">
    <source>
        <dbReference type="ARBA" id="ARBA00023002"/>
    </source>
</evidence>
<dbReference type="SUPFAM" id="SSF52343">
    <property type="entry name" value="Ferredoxin reductase-like, C-terminal NADP-linked domain"/>
    <property type="match status" value="1"/>
</dbReference>
<dbReference type="InterPro" id="IPR005066">
    <property type="entry name" value="MoCF_OxRdtse_dimer"/>
</dbReference>
<dbReference type="InterPro" id="IPR001199">
    <property type="entry name" value="Cyt_B5-like_heme/steroid-bd"/>
</dbReference>
<dbReference type="InterPro" id="IPR017938">
    <property type="entry name" value="Riboflavin_synthase-like_b-brl"/>
</dbReference>
<dbReference type="InterPro" id="IPR039261">
    <property type="entry name" value="FNR_nucleotide-bd"/>
</dbReference>
<dbReference type="Pfam" id="PF00175">
    <property type="entry name" value="NAD_binding_1"/>
    <property type="match status" value="1"/>
</dbReference>
<evidence type="ECO:0000256" key="7">
    <source>
        <dbReference type="ARBA" id="ARBA00012673"/>
    </source>
</evidence>
<feature type="region of interest" description="Disordered" evidence="16">
    <location>
        <begin position="39"/>
        <end position="74"/>
    </location>
</feature>
<dbReference type="SUPFAM" id="SSF56524">
    <property type="entry name" value="Oxidoreductase molybdopterin-binding domain"/>
    <property type="match status" value="1"/>
</dbReference>
<dbReference type="GO" id="GO:0008482">
    <property type="term" value="F:sulfite oxidase activity"/>
    <property type="evidence" value="ECO:0007669"/>
    <property type="project" value="TreeGrafter"/>
</dbReference>
<dbReference type="InterPro" id="IPR008335">
    <property type="entry name" value="Mopterin_OxRdtase_euk"/>
</dbReference>
<dbReference type="GO" id="GO:0030151">
    <property type="term" value="F:molybdenum ion binding"/>
    <property type="evidence" value="ECO:0007669"/>
    <property type="project" value="InterPro"/>
</dbReference>
<dbReference type="Gene3D" id="2.60.40.650">
    <property type="match status" value="1"/>
</dbReference>
<evidence type="ECO:0000313" key="19">
    <source>
        <dbReference type="EMBL" id="ENH65123.1"/>
    </source>
</evidence>
<dbReference type="GO" id="GO:0050464">
    <property type="term" value="F:nitrate reductase (NADPH) activity"/>
    <property type="evidence" value="ECO:0007669"/>
    <property type="project" value="UniProtKB-EC"/>
</dbReference>
<dbReference type="InterPro" id="IPR000572">
    <property type="entry name" value="OxRdtase_Mopterin-bd_dom"/>
</dbReference>
<dbReference type="PANTHER" id="PTHR19372:SF7">
    <property type="entry name" value="SULFITE OXIDASE, MITOCHONDRIAL"/>
    <property type="match status" value="1"/>
</dbReference>
<feature type="compositionally biased region" description="Basic and acidic residues" evidence="16">
    <location>
        <begin position="108"/>
        <end position="166"/>
    </location>
</feature>
<reference evidence="20" key="1">
    <citation type="submission" date="2012-09" db="EMBL/GenBank/DDBJ databases">
        <title>Genome sequencing and comparative transcriptomics of race 1 and race 4 of banana pathogen: Fusarium oxysporum f. sp. cubense.</title>
        <authorList>
            <person name="Fang X."/>
            <person name="Huang J."/>
        </authorList>
    </citation>
    <scope>NUCLEOTIDE SEQUENCE [LARGE SCALE GENOMIC DNA]</scope>
    <source>
        <strain evidence="20">race 1</strain>
    </source>
</reference>
<organism evidence="19 20">
    <name type="scientific">Fusarium oxysporum f. sp. cubense (strain race 1)</name>
    <name type="common">Panama disease fungus</name>
    <dbReference type="NCBI Taxonomy" id="1229664"/>
    <lineage>
        <taxon>Eukaryota</taxon>
        <taxon>Fungi</taxon>
        <taxon>Dikarya</taxon>
        <taxon>Ascomycota</taxon>
        <taxon>Pezizomycotina</taxon>
        <taxon>Sordariomycetes</taxon>
        <taxon>Hypocreomycetidae</taxon>
        <taxon>Hypocreales</taxon>
        <taxon>Nectriaceae</taxon>
        <taxon>Fusarium</taxon>
        <taxon>Fusarium oxysporum species complex</taxon>
    </lineage>
</organism>
<dbReference type="SUPFAM" id="SSF81296">
    <property type="entry name" value="E set domains"/>
    <property type="match status" value="1"/>
</dbReference>
<evidence type="ECO:0000256" key="1">
    <source>
        <dbReference type="ARBA" id="ARBA00001924"/>
    </source>
</evidence>
<feature type="domain" description="Cytochrome b5 heme-binding" evidence="17">
    <location>
        <begin position="654"/>
        <end position="702"/>
    </location>
</feature>
<evidence type="ECO:0000256" key="15">
    <source>
        <dbReference type="ARBA" id="ARBA00049155"/>
    </source>
</evidence>
<evidence type="ECO:0000256" key="8">
    <source>
        <dbReference type="ARBA" id="ARBA00015499"/>
    </source>
</evidence>
<reference evidence="20" key="2">
    <citation type="journal article" date="2014" name="PLoS ONE">
        <title>Genome and Transcriptome Analysis of the Fungal Pathogen Fusarium oxysporum f. sp. cubense Causing Banana Vascular Wilt Disease.</title>
        <authorList>
            <person name="Guo L."/>
            <person name="Han L."/>
            <person name="Yang L."/>
            <person name="Zeng H."/>
            <person name="Fan D."/>
            <person name="Zhu Y."/>
            <person name="Feng Y."/>
            <person name="Wang G."/>
            <person name="Peng C."/>
            <person name="Jiang X."/>
            <person name="Zhou D."/>
            <person name="Ni P."/>
            <person name="Liang C."/>
            <person name="Liu L."/>
            <person name="Wang J."/>
            <person name="Mao C."/>
            <person name="Fang X."/>
            <person name="Peng M."/>
            <person name="Huang J."/>
        </authorList>
    </citation>
    <scope>NUCLEOTIDE SEQUENCE [LARGE SCALE GENOMIC DNA]</scope>
    <source>
        <strain evidence="20">race 1</strain>
    </source>
</reference>
<dbReference type="InterPro" id="IPR036400">
    <property type="entry name" value="Cyt_B5-like_heme/steroid_sf"/>
</dbReference>
<evidence type="ECO:0000256" key="2">
    <source>
        <dbReference type="ARBA" id="ARBA00001971"/>
    </source>
</evidence>
<dbReference type="PROSITE" id="PS50255">
    <property type="entry name" value="CYTOCHROME_B5_2"/>
    <property type="match status" value="1"/>
</dbReference>
<dbReference type="InterPro" id="IPR001433">
    <property type="entry name" value="OxRdtase_FAD/NAD-bd"/>
</dbReference>
<dbReference type="Proteomes" id="UP000016928">
    <property type="component" value="Unassembled WGS sequence"/>
</dbReference>
<evidence type="ECO:0000256" key="14">
    <source>
        <dbReference type="ARBA" id="ARBA00023063"/>
    </source>
</evidence>
<dbReference type="OrthoDB" id="432685at2759"/>
<dbReference type="Gene3D" id="3.40.50.80">
    <property type="entry name" value="Nucleotide-binding domain of ferredoxin-NADP reductase (FNR) module"/>
    <property type="match status" value="1"/>
</dbReference>
<protein>
    <recommendedName>
        <fullName evidence="8">Nitrate reductase [NADPH]</fullName>
        <ecNumber evidence="7">1.7.1.3</ecNumber>
    </recommendedName>
</protein>
<dbReference type="SUPFAM" id="SSF63380">
    <property type="entry name" value="Riboflavin synthase domain-like"/>
    <property type="match status" value="1"/>
</dbReference>
<sequence>MPHSKPWVVKVQAHPGSTAEEIRNEPDWVSGHQHRIGFRDRNNRLPGLTHKDDEYREEVAREKQNEEANSFKDFHLRHPENRSLGWRYVLNATEDWVKNKEPWPANLKKQEEEERKKKEEEAKSDNKNDTPEQEHEWKRSSDKDKHHDAYAKNKENEEKKQEKTSSEKPTLSDKYTPAEIALLRALEHEKNYIQHLKENNGKRKSPQHKNLTQISIDEQDQFSPDNWLPRSPDLIRLTGKHPLNAEAPLTRLYEAGLITPNELHYVRNHGPVPRILWEFHELEITYDGETQTLSMDDLKEFDTINIAVALACDGNRRKELNMIKKSKGFNWGAGGASCAYWKGPLLRDVLLANGVPEKPPGLGEKRYWVNFEGTDDLSEGNYATCIPFEHAMSPNNDVILAYEMNDVPLPPDHGYPVRVIIPGYVGGRNVKWLKKIWISEKENDSYYHIWDNRVLPSFVTEKDGPFAEALFHHPDTACNEQNLNSIIVKPAQGERILLGRAKKGENYRIEGYAYDGGGHEVQRVEVSLDDGATWLYCIRKFPDYPIRHGNKFWSWLHWHVDVEISHVIRAKSIMVRCFNVFKNTQPREPNWNVMGMMNNCWYTVRPEITEDDDSETPSILFRHPVEPATKDGGWMEPSVENKIAEAKQEAGAPQKEFTREEIEKHNTQDDCWLVVDGKVYDATSVLGWHPGGTAAILGHAGKVHQETSDEFAKCALGVVTEKAANFIKQNAEAAAKDTSRSSNKDEHLALEKHRWIPVKLIDRKNLSKDTRAYTFQLPEGKSILGLGTCQHVQIGFHMLDRMLIRSYTPTKPLLPAPGDNMTNGSAKSLRDGDATFELTVKTYFPDENQPGGALSNILDCMPIGEEVELRGPTGEIVYNGNGDFVIEGKDRHFDRVSLVLGGSGITPGYSLLARILLSNNDKTEVRVVDANKTEADILLKEELEDFETKAHGQLKKAALPALKDWGYVEDENMFGF</sequence>
<keyword evidence="14" id="KW-0534">Nitrate assimilation</keyword>
<evidence type="ECO:0000256" key="12">
    <source>
        <dbReference type="ARBA" id="ARBA00022827"/>
    </source>
</evidence>
<name>N4TNJ9_FUSC1</name>
<comment type="cofactor">
    <cofactor evidence="3">
        <name>FAD</name>
        <dbReference type="ChEBI" id="CHEBI:57692"/>
    </cofactor>
</comment>
<dbReference type="InterPro" id="IPR017927">
    <property type="entry name" value="FAD-bd_FR_type"/>
</dbReference>
<dbReference type="InterPro" id="IPR008333">
    <property type="entry name" value="Cbr1-like_FAD-bd_dom"/>
</dbReference>
<evidence type="ECO:0000256" key="9">
    <source>
        <dbReference type="ARBA" id="ARBA00022505"/>
    </source>
</evidence>
<dbReference type="OMA" id="MNNCWYT"/>
<dbReference type="SMART" id="SM01117">
    <property type="entry name" value="Cyt-b5"/>
    <property type="match status" value="1"/>
</dbReference>
<dbReference type="EC" id="1.7.1.3" evidence="7"/>
<dbReference type="Pfam" id="PF03404">
    <property type="entry name" value="Mo-co_dimer"/>
    <property type="match status" value="1"/>
</dbReference>
<evidence type="ECO:0000256" key="16">
    <source>
        <dbReference type="SAM" id="MobiDB-lite"/>
    </source>
</evidence>
<keyword evidence="10" id="KW-0285">Flavoprotein</keyword>
<keyword evidence="11" id="KW-0479">Metal-binding</keyword>
<evidence type="ECO:0000256" key="3">
    <source>
        <dbReference type="ARBA" id="ARBA00001974"/>
    </source>
</evidence>
<dbReference type="InterPro" id="IPR036374">
    <property type="entry name" value="OxRdtase_Mopterin-bd_sf"/>
</dbReference>
<dbReference type="Pfam" id="PF00173">
    <property type="entry name" value="Cyt-b5"/>
    <property type="match status" value="1"/>
</dbReference>
<evidence type="ECO:0000256" key="10">
    <source>
        <dbReference type="ARBA" id="ARBA00022630"/>
    </source>
</evidence>
<evidence type="ECO:0000256" key="11">
    <source>
        <dbReference type="ARBA" id="ARBA00022723"/>
    </source>
</evidence>
<dbReference type="GO" id="GO:0006790">
    <property type="term" value="P:sulfur compound metabolic process"/>
    <property type="evidence" value="ECO:0007669"/>
    <property type="project" value="TreeGrafter"/>
</dbReference>
<dbReference type="AlphaFoldDB" id="N4TNJ9"/>
<evidence type="ECO:0000256" key="4">
    <source>
        <dbReference type="ARBA" id="ARBA00003838"/>
    </source>
</evidence>
<dbReference type="GO" id="GO:0042128">
    <property type="term" value="P:nitrate assimilation"/>
    <property type="evidence" value="ECO:0007669"/>
    <property type="project" value="UniProtKB-KW"/>
</dbReference>
<dbReference type="Gene3D" id="3.10.120.10">
    <property type="entry name" value="Cytochrome b5-like heme/steroid binding domain"/>
    <property type="match status" value="1"/>
</dbReference>
<dbReference type="InterPro" id="IPR014756">
    <property type="entry name" value="Ig_E-set"/>
</dbReference>
<keyword evidence="13" id="KW-0560">Oxidoreductase</keyword>
<feature type="domain" description="FAD-binding FR-type" evidence="18">
    <location>
        <begin position="753"/>
        <end position="879"/>
    </location>
</feature>
<evidence type="ECO:0000313" key="20">
    <source>
        <dbReference type="Proteomes" id="UP000016928"/>
    </source>
</evidence>
<comment type="cofactor">
    <cofactor evidence="2">
        <name>heme</name>
        <dbReference type="ChEBI" id="CHEBI:30413"/>
    </cofactor>
</comment>
<keyword evidence="12" id="KW-0274">FAD</keyword>
<dbReference type="HOGENOM" id="CLU_003827_4_2_1"/>
<comment type="cofactor">
    <cofactor evidence="1">
        <name>Mo-molybdopterin</name>
        <dbReference type="ChEBI" id="CHEBI:71302"/>
    </cofactor>
</comment>
<evidence type="ECO:0000259" key="18">
    <source>
        <dbReference type="PROSITE" id="PS51384"/>
    </source>
</evidence>
<proteinExistence type="inferred from homology"/>
<dbReference type="Gene3D" id="2.40.30.10">
    <property type="entry name" value="Translation factors"/>
    <property type="match status" value="1"/>
</dbReference>
<dbReference type="EMBL" id="KB730504">
    <property type="protein sequence ID" value="ENH65123.1"/>
    <property type="molecule type" value="Genomic_DNA"/>
</dbReference>
<dbReference type="VEuPathDB" id="FungiDB:FOC1_g10005975"/>
<dbReference type="PROSITE" id="PS51384">
    <property type="entry name" value="FAD_FR"/>
    <property type="match status" value="1"/>
</dbReference>
<dbReference type="PRINTS" id="PR00406">
    <property type="entry name" value="CYTB5RDTASE"/>
</dbReference>
<dbReference type="CDD" id="cd06183">
    <property type="entry name" value="cyt_b5_reduct_like"/>
    <property type="match status" value="1"/>
</dbReference>
<comment type="catalytic activity">
    <reaction evidence="15">
        <text>nitrite + NADP(+) + H2O = nitrate + NADPH + H(+)</text>
        <dbReference type="Rhea" id="RHEA:19061"/>
        <dbReference type="ChEBI" id="CHEBI:15377"/>
        <dbReference type="ChEBI" id="CHEBI:15378"/>
        <dbReference type="ChEBI" id="CHEBI:16301"/>
        <dbReference type="ChEBI" id="CHEBI:17632"/>
        <dbReference type="ChEBI" id="CHEBI:57783"/>
        <dbReference type="ChEBI" id="CHEBI:58349"/>
        <dbReference type="EC" id="1.7.1.3"/>
    </reaction>
</comment>
<gene>
    <name evidence="19" type="ORF">FOC1_g10005975</name>
</gene>
<dbReference type="PANTHER" id="PTHR19372">
    <property type="entry name" value="SULFITE REDUCTASE"/>
    <property type="match status" value="1"/>
</dbReference>
<keyword evidence="9" id="KW-0500">Molybdenum</keyword>
<dbReference type="Gene3D" id="3.90.420.10">
    <property type="entry name" value="Oxidoreductase, molybdopterin-binding domain"/>
    <property type="match status" value="1"/>
</dbReference>
<comment type="function">
    <text evidence="4">Nitrate reductase is a key enzyme involved in the first step of nitrate assimilation in plants, fungi and bacteria.</text>
</comment>
<comment type="similarity">
    <text evidence="5">Belongs to the nitrate reductase family.</text>
</comment>
<dbReference type="SUPFAM" id="SSF55856">
    <property type="entry name" value="Cytochrome b5-like heme/steroid binding domain"/>
    <property type="match status" value="1"/>
</dbReference>
<accession>N4TNJ9</accession>
<evidence type="ECO:0000256" key="5">
    <source>
        <dbReference type="ARBA" id="ARBA00006253"/>
    </source>
</evidence>
<dbReference type="STRING" id="1229664.N4TNJ9"/>
<evidence type="ECO:0000256" key="6">
    <source>
        <dbReference type="ARBA" id="ARBA00011738"/>
    </source>
</evidence>
<dbReference type="PRINTS" id="PR00407">
    <property type="entry name" value="EUMOPTERIN"/>
</dbReference>
<evidence type="ECO:0000259" key="17">
    <source>
        <dbReference type="PROSITE" id="PS50255"/>
    </source>
</evidence>
<dbReference type="GO" id="GO:0043546">
    <property type="term" value="F:molybdopterin cofactor binding"/>
    <property type="evidence" value="ECO:0007669"/>
    <property type="project" value="TreeGrafter"/>
</dbReference>
<dbReference type="Pfam" id="PF00174">
    <property type="entry name" value="Oxidored_molyb"/>
    <property type="match status" value="1"/>
</dbReference>